<dbReference type="AlphaFoldDB" id="A0A4P7NMT6"/>
<protein>
    <submittedName>
        <fullName evidence="1">Uncharacterized protein</fullName>
    </submittedName>
</protein>
<dbReference type="EMBL" id="CP034209">
    <property type="protein sequence ID" value="QBZ63575.1"/>
    <property type="molecule type" value="Genomic_DNA"/>
</dbReference>
<evidence type="ECO:0000313" key="1">
    <source>
        <dbReference type="EMBL" id="QBZ63575.1"/>
    </source>
</evidence>
<reference evidence="1 2" key="1">
    <citation type="journal article" date="2019" name="Mol. Biol. Evol.">
        <title>Blast fungal genomes show frequent chromosomal changes, gene gains and losses, and effector gene turnover.</title>
        <authorList>
            <person name="Gomez Luciano L.B."/>
            <person name="Jason Tsai I."/>
            <person name="Chuma I."/>
            <person name="Tosa Y."/>
            <person name="Chen Y.H."/>
            <person name="Li J.Y."/>
            <person name="Li M.Y."/>
            <person name="Jade Lu M.Y."/>
            <person name="Nakayashiki H."/>
            <person name="Li W.H."/>
        </authorList>
    </citation>
    <scope>NUCLEOTIDE SEQUENCE [LARGE SCALE GENOMIC DNA]</scope>
    <source>
        <strain evidence="1">MZ5-1-6</strain>
    </source>
</reference>
<proteinExistence type="predicted"/>
<dbReference type="Proteomes" id="UP000294847">
    <property type="component" value="Chromosome 6"/>
</dbReference>
<gene>
    <name evidence="1" type="ORF">PoMZ_05258</name>
</gene>
<accession>A0A4P7NMT6</accession>
<evidence type="ECO:0000313" key="2">
    <source>
        <dbReference type="Proteomes" id="UP000294847"/>
    </source>
</evidence>
<name>A0A4P7NMT6_PYROR</name>
<sequence length="104" mass="12360">MGCCFSTGRVTIPTEKTMGDEGREVRARHWLEPQYDGRDPEATYAEFLERFDDEEADRCRERDAKESAQWKTYANGQRRYIDRTQPRIGVRQLYRSEDSKLKTF</sequence>
<organism evidence="1 2">
    <name type="scientific">Pyricularia oryzae</name>
    <name type="common">Rice blast fungus</name>
    <name type="synonym">Magnaporthe oryzae</name>
    <dbReference type="NCBI Taxonomy" id="318829"/>
    <lineage>
        <taxon>Eukaryota</taxon>
        <taxon>Fungi</taxon>
        <taxon>Dikarya</taxon>
        <taxon>Ascomycota</taxon>
        <taxon>Pezizomycotina</taxon>
        <taxon>Sordariomycetes</taxon>
        <taxon>Sordariomycetidae</taxon>
        <taxon>Magnaporthales</taxon>
        <taxon>Pyriculariaceae</taxon>
        <taxon>Pyricularia</taxon>
    </lineage>
</organism>